<evidence type="ECO:0000313" key="8">
    <source>
        <dbReference type="Proteomes" id="UP000263642"/>
    </source>
</evidence>
<evidence type="ECO:0000256" key="5">
    <source>
        <dbReference type="SAM" id="Phobius"/>
    </source>
</evidence>
<evidence type="ECO:0000256" key="4">
    <source>
        <dbReference type="ARBA" id="ARBA00023136"/>
    </source>
</evidence>
<gene>
    <name evidence="7" type="ORF">DIT97_28800</name>
</gene>
<dbReference type="SUPFAM" id="SSF53300">
    <property type="entry name" value="vWA-like"/>
    <property type="match status" value="1"/>
</dbReference>
<name>A0A3D3RFL1_9PLAN</name>
<evidence type="ECO:0000256" key="1">
    <source>
        <dbReference type="ARBA" id="ARBA00022475"/>
    </source>
</evidence>
<keyword evidence="2 5" id="KW-0812">Transmembrane</keyword>
<protein>
    <submittedName>
        <fullName evidence="7">Aerotolerance regulator BatA</fullName>
    </submittedName>
</protein>
<evidence type="ECO:0000259" key="6">
    <source>
        <dbReference type="PROSITE" id="PS50234"/>
    </source>
</evidence>
<dbReference type="Pfam" id="PF07584">
    <property type="entry name" value="BatA"/>
    <property type="match status" value="1"/>
</dbReference>
<dbReference type="PANTHER" id="PTHR22550">
    <property type="entry name" value="SPORE GERMINATION PROTEIN"/>
    <property type="match status" value="1"/>
</dbReference>
<dbReference type="EMBL" id="DQAY01000179">
    <property type="protein sequence ID" value="HCO26817.1"/>
    <property type="molecule type" value="Genomic_DNA"/>
</dbReference>
<dbReference type="PANTHER" id="PTHR22550:SF5">
    <property type="entry name" value="LEUCINE ZIPPER PROTEIN 4"/>
    <property type="match status" value="1"/>
</dbReference>
<dbReference type="Gene3D" id="3.40.50.410">
    <property type="entry name" value="von Willebrand factor, type A domain"/>
    <property type="match status" value="1"/>
</dbReference>
<dbReference type="InterPro" id="IPR024163">
    <property type="entry name" value="Aerotolerance_reg_N"/>
</dbReference>
<accession>A0A3D3RFL1</accession>
<dbReference type="InterPro" id="IPR050768">
    <property type="entry name" value="UPF0353/GerABKA_families"/>
</dbReference>
<dbReference type="Proteomes" id="UP000263642">
    <property type="component" value="Unassembled WGS sequence"/>
</dbReference>
<feature type="domain" description="VWFA" evidence="6">
    <location>
        <begin position="86"/>
        <end position="299"/>
    </location>
</feature>
<reference evidence="7 8" key="1">
    <citation type="journal article" date="2018" name="Nat. Biotechnol.">
        <title>A standardized bacterial taxonomy based on genome phylogeny substantially revises the tree of life.</title>
        <authorList>
            <person name="Parks D.H."/>
            <person name="Chuvochina M."/>
            <person name="Waite D.W."/>
            <person name="Rinke C."/>
            <person name="Skarshewski A."/>
            <person name="Chaumeil P.A."/>
            <person name="Hugenholtz P."/>
        </authorList>
    </citation>
    <scope>NUCLEOTIDE SEQUENCE [LARGE SCALE GENOMIC DNA]</scope>
    <source>
        <strain evidence="7">UBA9375</strain>
    </source>
</reference>
<dbReference type="Pfam" id="PF00092">
    <property type="entry name" value="VWA"/>
    <property type="match status" value="1"/>
</dbReference>
<comment type="caution">
    <text evidence="7">The sequence shown here is derived from an EMBL/GenBank/DDBJ whole genome shotgun (WGS) entry which is preliminary data.</text>
</comment>
<proteinExistence type="predicted"/>
<dbReference type="PROSITE" id="PS50234">
    <property type="entry name" value="VWFA"/>
    <property type="match status" value="1"/>
</dbReference>
<dbReference type="InterPro" id="IPR036465">
    <property type="entry name" value="vWFA_dom_sf"/>
</dbReference>
<organism evidence="7 8">
    <name type="scientific">Gimesia maris</name>
    <dbReference type="NCBI Taxonomy" id="122"/>
    <lineage>
        <taxon>Bacteria</taxon>
        <taxon>Pseudomonadati</taxon>
        <taxon>Planctomycetota</taxon>
        <taxon>Planctomycetia</taxon>
        <taxon>Planctomycetales</taxon>
        <taxon>Planctomycetaceae</taxon>
        <taxon>Gimesia</taxon>
    </lineage>
</organism>
<dbReference type="SMART" id="SM00327">
    <property type="entry name" value="VWA"/>
    <property type="match status" value="1"/>
</dbReference>
<evidence type="ECO:0000256" key="2">
    <source>
        <dbReference type="ARBA" id="ARBA00022692"/>
    </source>
</evidence>
<evidence type="ECO:0000313" key="7">
    <source>
        <dbReference type="EMBL" id="HCO26817.1"/>
    </source>
</evidence>
<keyword evidence="4 5" id="KW-0472">Membrane</keyword>
<feature type="transmembrane region" description="Helical" evidence="5">
    <location>
        <begin position="51"/>
        <end position="69"/>
    </location>
</feature>
<keyword evidence="1" id="KW-1003">Cell membrane</keyword>
<evidence type="ECO:0000256" key="3">
    <source>
        <dbReference type="ARBA" id="ARBA00022989"/>
    </source>
</evidence>
<sequence>MFDSPWYFLLLLALPYLAWRLFTPQRKSAVPFSSLEMAKDLSPTVRQRLNWLPRLLTLGAILFMILGLARPREGREQQVTTSEGIAIEMVVDRSGSMQAMDFKIDGEHVDRLTAIKNVAGKFVEGKEELEGRFNDLVGLMTFAGYADGITPPTLDHPYLVSQLNNIQIVTNRSEDGTAIGDAISLGVEKLNALDARRDEKVKSKVIILLTDGENNAGEVEPIQAAELAETLGIKVYTIGVGTKGEAPVPVTDPFSGKQVVQWMPVNIDEATLQKVADLTHGKYFRATDTDSLEKIYHEIDALEKTKVEAQHYTDYRELAVQPYRAGLINVPPLLLIAFGLLLVRFVLEQTWLRELN</sequence>
<dbReference type="AlphaFoldDB" id="A0A3D3RFL1"/>
<dbReference type="InterPro" id="IPR002035">
    <property type="entry name" value="VWF_A"/>
</dbReference>
<keyword evidence="3 5" id="KW-1133">Transmembrane helix</keyword>
<feature type="transmembrane region" description="Helical" evidence="5">
    <location>
        <begin position="326"/>
        <end position="347"/>
    </location>
</feature>